<comment type="caution">
    <text evidence="1">The sequence shown here is derived from an EMBL/GenBank/DDBJ whole genome shotgun (WGS) entry which is preliminary data.</text>
</comment>
<dbReference type="RefSeq" id="WP_179634830.1">
    <property type="nucleotide sequence ID" value="NZ_CAXYYM010000067.1"/>
</dbReference>
<gene>
    <name evidence="1" type="ORF">BDD16_003135</name>
</gene>
<evidence type="ECO:0008006" key="3">
    <source>
        <dbReference type="Google" id="ProtNLM"/>
    </source>
</evidence>
<reference evidence="1 2" key="1">
    <citation type="submission" date="2020-07" db="EMBL/GenBank/DDBJ databases">
        <title>Genomic Encyclopedia of Archaeal and Bacterial Type Strains, Phase II (KMG-II): from individual species to whole genera.</title>
        <authorList>
            <person name="Goeker M."/>
        </authorList>
    </citation>
    <scope>NUCLEOTIDE SEQUENCE [LARGE SCALE GENOMIC DNA]</scope>
    <source>
        <strain evidence="1 2">DSM 21226</strain>
    </source>
</reference>
<organism evidence="1 2">
    <name type="scientific">Sphaerotilus montanus</name>
    <dbReference type="NCBI Taxonomy" id="522889"/>
    <lineage>
        <taxon>Bacteria</taxon>
        <taxon>Pseudomonadati</taxon>
        <taxon>Pseudomonadota</taxon>
        <taxon>Betaproteobacteria</taxon>
        <taxon>Burkholderiales</taxon>
        <taxon>Sphaerotilaceae</taxon>
        <taxon>Sphaerotilus</taxon>
    </lineage>
</organism>
<proteinExistence type="predicted"/>
<name>A0A7Y9R1X3_9BURK</name>
<dbReference type="InterPro" id="IPR011050">
    <property type="entry name" value="Pectin_lyase_fold/virulence"/>
</dbReference>
<dbReference type="Proteomes" id="UP000518288">
    <property type="component" value="Unassembled WGS sequence"/>
</dbReference>
<sequence>MAAPTPAPPVEGLALTACVASGKGVDYQVGPGKAYTSLDTVPWEALKAGDTVRIFYTATPYKGKFMVAASGTEAAPVRICGVRGPNNERPIIEGNGATTRAALGTAYGNTTETRDIHQGRTIIAIKANASGTYTDYPSWISIDGLNIRAGHPSYTFKNAAGATKTYDPFGACIWVDRGHNILIADNEISDCQMGIFTKSNDEGLFAQTRDIRIAGNYMWGHGIVGDDHMHTTYTQSVGMVIEFNRYGPLRAGSLGNSAKDRSAGMVVRYNRIEGGARAIDMVEAEDFPVTALATPAYRTSFVYGNQIKKNGDDGSFFHYGGDHFGAPAGANWGESLFRKGTLYFFNNTVHGTGSGARIFQISTTAETVEAWNNVFWFDSTVTELNMRQAENDSLSPSYTPDGILNLGVNWIRTGWTDTTQWKTLKGQVKGAANLLTGSAMPFDAATFSPLAGSAIVDAGQAAPAAAAAYGVNHQLGSSLTPVARTVKGTKIDLGAVER</sequence>
<keyword evidence="2" id="KW-1185">Reference proteome</keyword>
<dbReference type="Gene3D" id="2.160.20.10">
    <property type="entry name" value="Single-stranded right-handed beta-helix, Pectin lyase-like"/>
    <property type="match status" value="1"/>
</dbReference>
<protein>
    <recommendedName>
        <fullName evidence="3">Right handed beta helix domain-containing protein</fullName>
    </recommendedName>
</protein>
<dbReference type="EMBL" id="JACCFH010000001">
    <property type="protein sequence ID" value="NYG34149.1"/>
    <property type="molecule type" value="Genomic_DNA"/>
</dbReference>
<evidence type="ECO:0000313" key="1">
    <source>
        <dbReference type="EMBL" id="NYG34149.1"/>
    </source>
</evidence>
<evidence type="ECO:0000313" key="2">
    <source>
        <dbReference type="Proteomes" id="UP000518288"/>
    </source>
</evidence>
<dbReference type="AlphaFoldDB" id="A0A7Y9R1X3"/>
<accession>A0A7Y9R1X3</accession>
<dbReference type="SUPFAM" id="SSF51126">
    <property type="entry name" value="Pectin lyase-like"/>
    <property type="match status" value="1"/>
</dbReference>
<dbReference type="InterPro" id="IPR012334">
    <property type="entry name" value="Pectin_lyas_fold"/>
</dbReference>